<protein>
    <submittedName>
        <fullName evidence="2">Transglutaminase-like superfamily protein</fullName>
    </submittedName>
</protein>
<feature type="domain" description="Transglutaminase-like" evidence="1">
    <location>
        <begin position="113"/>
        <end position="182"/>
    </location>
</feature>
<dbReference type="EMBL" id="FNNJ01000019">
    <property type="protein sequence ID" value="SDY07235.1"/>
    <property type="molecule type" value="Genomic_DNA"/>
</dbReference>
<dbReference type="Pfam" id="PF01841">
    <property type="entry name" value="Transglut_core"/>
    <property type="match status" value="1"/>
</dbReference>
<dbReference type="InterPro" id="IPR038765">
    <property type="entry name" value="Papain-like_cys_pep_sf"/>
</dbReference>
<accession>A0A1H3GW87</accession>
<keyword evidence="3" id="KW-1185">Reference proteome</keyword>
<dbReference type="PANTHER" id="PTHR46333">
    <property type="entry name" value="CYTOKINESIS PROTEIN 3"/>
    <property type="match status" value="1"/>
</dbReference>
<dbReference type="InterPro" id="IPR052557">
    <property type="entry name" value="CAP/Cytokinesis_protein"/>
</dbReference>
<gene>
    <name evidence="2" type="ORF">SAMN05444411_1196</name>
</gene>
<evidence type="ECO:0000259" key="1">
    <source>
        <dbReference type="SMART" id="SM00460"/>
    </source>
</evidence>
<dbReference type="STRING" id="762486.SAMN05444411_1196"/>
<dbReference type="InterPro" id="IPR002931">
    <property type="entry name" value="Transglutaminase-like"/>
</dbReference>
<name>A0A1H3GW87_9FLAO</name>
<evidence type="ECO:0000313" key="3">
    <source>
        <dbReference type="Proteomes" id="UP000199595"/>
    </source>
</evidence>
<dbReference type="SUPFAM" id="SSF54001">
    <property type="entry name" value="Cysteine proteinases"/>
    <property type="match status" value="1"/>
</dbReference>
<reference evidence="2 3" key="1">
    <citation type="submission" date="2016-10" db="EMBL/GenBank/DDBJ databases">
        <authorList>
            <person name="de Groot N.N."/>
        </authorList>
    </citation>
    <scope>NUCLEOTIDE SEQUENCE [LARGE SCALE GENOMIC DNA]</scope>
    <source>
        <strain evidence="2 3">DSM 24956</strain>
    </source>
</reference>
<evidence type="ECO:0000313" key="2">
    <source>
        <dbReference type="EMBL" id="SDY07235.1"/>
    </source>
</evidence>
<proteinExistence type="predicted"/>
<dbReference type="SMART" id="SM00460">
    <property type="entry name" value="TGc"/>
    <property type="match status" value="1"/>
</dbReference>
<dbReference type="Gene3D" id="3.10.620.30">
    <property type="match status" value="1"/>
</dbReference>
<organism evidence="2 3">
    <name type="scientific">Lutibacter oricola</name>
    <dbReference type="NCBI Taxonomy" id="762486"/>
    <lineage>
        <taxon>Bacteria</taxon>
        <taxon>Pseudomonadati</taxon>
        <taxon>Bacteroidota</taxon>
        <taxon>Flavobacteriia</taxon>
        <taxon>Flavobacteriales</taxon>
        <taxon>Flavobacteriaceae</taxon>
        <taxon>Lutibacter</taxon>
    </lineage>
</organism>
<dbReference type="PANTHER" id="PTHR46333:SF2">
    <property type="entry name" value="CYTOKINESIS PROTEIN 3"/>
    <property type="match status" value="1"/>
</dbReference>
<dbReference type="GO" id="GO:0005737">
    <property type="term" value="C:cytoplasm"/>
    <property type="evidence" value="ECO:0007669"/>
    <property type="project" value="TreeGrafter"/>
</dbReference>
<sequence>MLNHATKSNPKPLPPIMRKKIVILIILFSISNFGFAQNQKILSLVEKTNDLNLDMWELTEFAEKNLNDKEQLARFFYYWIGSNIKYDNELYQKIINGTINNDNFWESQEEYKVYDNRKGVCAGYAKLYQWFLDWVDIESVVISGHIRDERNHYINLELDDNYRHAWNAIKINEKWLLVDSTWGTSLDSITADYYFNIDPKKAIITHYPSETKWQLLEKPLTLEEYNKSKFIKPIWFKVGYSDNPNLKRDNKYYYFVFKNNPNKEWIVNLSYSGDNKNFKKIKGLQKIEQDGYTYLRFYKSLIPKKAFFKVNLYKSNNETSVDLAYKDVINFKI</sequence>
<dbReference type="OrthoDB" id="9788327at2"/>
<dbReference type="Proteomes" id="UP000199595">
    <property type="component" value="Unassembled WGS sequence"/>
</dbReference>
<dbReference type="AlphaFoldDB" id="A0A1H3GW87"/>